<gene>
    <name evidence="2" type="ORF">S12H4_01420</name>
</gene>
<protein>
    <submittedName>
        <fullName evidence="2">Uncharacterized protein</fullName>
    </submittedName>
</protein>
<evidence type="ECO:0000313" key="2">
    <source>
        <dbReference type="EMBL" id="GAI62055.1"/>
    </source>
</evidence>
<proteinExistence type="predicted"/>
<dbReference type="EMBL" id="BARW01000281">
    <property type="protein sequence ID" value="GAI62055.1"/>
    <property type="molecule type" value="Genomic_DNA"/>
</dbReference>
<keyword evidence="1" id="KW-0472">Membrane</keyword>
<keyword evidence="1" id="KW-0812">Transmembrane</keyword>
<reference evidence="2" key="1">
    <citation type="journal article" date="2014" name="Front. Microbiol.">
        <title>High frequency of phylogenetically diverse reductive dehalogenase-homologous genes in deep subseafloor sedimentary metagenomes.</title>
        <authorList>
            <person name="Kawai M."/>
            <person name="Futagami T."/>
            <person name="Toyoda A."/>
            <person name="Takaki Y."/>
            <person name="Nishi S."/>
            <person name="Hori S."/>
            <person name="Arai W."/>
            <person name="Tsubouchi T."/>
            <person name="Morono Y."/>
            <person name="Uchiyama I."/>
            <person name="Ito T."/>
            <person name="Fujiyama A."/>
            <person name="Inagaki F."/>
            <person name="Takami H."/>
        </authorList>
    </citation>
    <scope>NUCLEOTIDE SEQUENCE</scope>
    <source>
        <strain evidence="2">Expedition CK06-06</strain>
    </source>
</reference>
<keyword evidence="1" id="KW-1133">Transmembrane helix</keyword>
<accession>X1RFY5</accession>
<name>X1RFY5_9ZZZZ</name>
<organism evidence="2">
    <name type="scientific">marine sediment metagenome</name>
    <dbReference type="NCBI Taxonomy" id="412755"/>
    <lineage>
        <taxon>unclassified sequences</taxon>
        <taxon>metagenomes</taxon>
        <taxon>ecological metagenomes</taxon>
    </lineage>
</organism>
<feature type="transmembrane region" description="Helical" evidence="1">
    <location>
        <begin position="73"/>
        <end position="94"/>
    </location>
</feature>
<evidence type="ECO:0000256" key="1">
    <source>
        <dbReference type="SAM" id="Phobius"/>
    </source>
</evidence>
<comment type="caution">
    <text evidence="2">The sequence shown here is derived from an EMBL/GenBank/DDBJ whole genome shotgun (WGS) entry which is preliminary data.</text>
</comment>
<dbReference type="AlphaFoldDB" id="X1RFY5"/>
<sequence length="108" mass="11646">MVEAGTAVLSTRIGAETLETFRRYVQANGKTASQSLREGIELLAGDVPLLAGDVPMLAVEGAVPIDGDAWPGWVWLAGLVALGLVAWWVFTTYFPTDEERIRKMGLGK</sequence>